<keyword evidence="5 6" id="KW-0067">ATP-binding</keyword>
<feature type="compositionally biased region" description="Basic and acidic residues" evidence="7">
    <location>
        <begin position="17"/>
        <end position="26"/>
    </location>
</feature>
<name>A0ABW6ZV15_9HYPH</name>
<evidence type="ECO:0000256" key="1">
    <source>
        <dbReference type="ARBA" id="ARBA00000373"/>
    </source>
</evidence>
<evidence type="ECO:0000256" key="3">
    <source>
        <dbReference type="ARBA" id="ARBA00022679"/>
    </source>
</evidence>
<dbReference type="SUPFAM" id="SSF52540">
    <property type="entry name" value="P-loop containing nucleoside triphosphate hydrolases"/>
    <property type="match status" value="1"/>
</dbReference>
<dbReference type="HAMAP" id="MF_00836">
    <property type="entry name" value="PhnN"/>
    <property type="match status" value="1"/>
</dbReference>
<dbReference type="InterPro" id="IPR008145">
    <property type="entry name" value="GK/Ca_channel_bsu"/>
</dbReference>
<reference evidence="9 10" key="1">
    <citation type="submission" date="2024-02" db="EMBL/GenBank/DDBJ databases">
        <title>Expansion and revision of Xanthobacter and proposal of Roseixanthobacter gen. nov.</title>
        <authorList>
            <person name="Soltysiak M.P.M."/>
            <person name="Jalihal A."/>
            <person name="Ory A."/>
            <person name="Chrisophersen C."/>
            <person name="Lee A.D."/>
            <person name="Boulton J."/>
            <person name="Springer M."/>
        </authorList>
    </citation>
    <scope>NUCLEOTIDE SEQUENCE [LARGE SCALE GENOMIC DNA]</scope>
    <source>
        <strain evidence="9 10">23A</strain>
    </source>
</reference>
<sequence>MNTRDMNTQKTGAGATLDHRPGDRRPDGLLGPGTLLLVVGPSGAGKDTLIDIARARFAGDGRVLFARRLVTRPAGMDEAHGTLNEAEFEALRAQGRFPLFWRAHGLCYALGPEVAQAIAEGGVVVANGSRATLPEARARFARVRVVEVTAPVAVRAGRLAARGREDAADIEERLSRAPEVDVAPDLVIDNVGTPADGGERLGAFIAAELAATE</sequence>
<accession>A0ABW6ZV15</accession>
<feature type="region of interest" description="Disordered" evidence="7">
    <location>
        <begin position="1"/>
        <end position="26"/>
    </location>
</feature>
<evidence type="ECO:0000313" key="10">
    <source>
        <dbReference type="Proteomes" id="UP001604002"/>
    </source>
</evidence>
<feature type="binding site" evidence="6">
    <location>
        <begin position="40"/>
        <end position="47"/>
    </location>
    <ligand>
        <name>ATP</name>
        <dbReference type="ChEBI" id="CHEBI:30616"/>
    </ligand>
</feature>
<comment type="pathway">
    <text evidence="2 6">Metabolic intermediate biosynthesis; 5-phospho-alpha-D-ribose 1-diphosphate biosynthesis; 5-phospho-alpha-D-ribose 1-diphosphate from D-ribose 5-phosphate (route II): step 3/3.</text>
</comment>
<feature type="domain" description="Guanylate kinase/L-type calcium channel beta subunit" evidence="8">
    <location>
        <begin position="32"/>
        <end position="209"/>
    </location>
</feature>
<keyword evidence="3 6" id="KW-0808">Transferase</keyword>
<dbReference type="Gene3D" id="3.40.50.300">
    <property type="entry name" value="P-loop containing nucleotide triphosphate hydrolases"/>
    <property type="match status" value="1"/>
</dbReference>
<keyword evidence="10" id="KW-1185">Reference proteome</keyword>
<evidence type="ECO:0000256" key="7">
    <source>
        <dbReference type="SAM" id="MobiDB-lite"/>
    </source>
</evidence>
<dbReference type="NCBIfam" id="TIGR02322">
    <property type="entry name" value="phosphon_PhnN"/>
    <property type="match status" value="1"/>
</dbReference>
<dbReference type="EC" id="2.7.4.23" evidence="6"/>
<dbReference type="EMBL" id="JBAFVH010000005">
    <property type="protein sequence ID" value="MFG1372458.1"/>
    <property type="molecule type" value="Genomic_DNA"/>
</dbReference>
<evidence type="ECO:0000256" key="2">
    <source>
        <dbReference type="ARBA" id="ARBA00005069"/>
    </source>
</evidence>
<dbReference type="InterPro" id="IPR027417">
    <property type="entry name" value="P-loop_NTPase"/>
</dbReference>
<dbReference type="SMART" id="SM00072">
    <property type="entry name" value="GuKc"/>
    <property type="match status" value="1"/>
</dbReference>
<proteinExistence type="inferred from homology"/>
<keyword evidence="4 6" id="KW-0547">Nucleotide-binding</keyword>
<evidence type="ECO:0000256" key="4">
    <source>
        <dbReference type="ARBA" id="ARBA00022741"/>
    </source>
</evidence>
<gene>
    <name evidence="6 9" type="primary">phnN</name>
    <name evidence="9" type="ORF">V5F32_09810</name>
</gene>
<evidence type="ECO:0000256" key="5">
    <source>
        <dbReference type="ARBA" id="ARBA00022840"/>
    </source>
</evidence>
<dbReference type="InterPro" id="IPR012699">
    <property type="entry name" value="PhnN"/>
</dbReference>
<protein>
    <recommendedName>
        <fullName evidence="6">Ribose 1,5-bisphosphate phosphokinase PhnN</fullName>
        <ecNumber evidence="6">2.7.4.23</ecNumber>
    </recommendedName>
    <alternativeName>
        <fullName evidence="6">Ribose 1,5-bisphosphokinase</fullName>
    </alternativeName>
</protein>
<comment type="similarity">
    <text evidence="6">Belongs to the ribose 1,5-bisphosphokinase family.</text>
</comment>
<comment type="function">
    <text evidence="6">Catalyzes the phosphorylation of ribose 1,5-bisphosphate to 5-phospho-D-ribosyl alpha-1-diphosphate (PRPP).</text>
</comment>
<feature type="compositionally biased region" description="Polar residues" evidence="7">
    <location>
        <begin position="1"/>
        <end position="11"/>
    </location>
</feature>
<evidence type="ECO:0000313" key="9">
    <source>
        <dbReference type="EMBL" id="MFG1372458.1"/>
    </source>
</evidence>
<organism evidence="9 10">
    <name type="scientific">Xanthobacter oligotrophicus</name>
    <dbReference type="NCBI Taxonomy" id="2607286"/>
    <lineage>
        <taxon>Bacteria</taxon>
        <taxon>Pseudomonadati</taxon>
        <taxon>Pseudomonadota</taxon>
        <taxon>Alphaproteobacteria</taxon>
        <taxon>Hyphomicrobiales</taxon>
        <taxon>Xanthobacteraceae</taxon>
        <taxon>Xanthobacter</taxon>
    </lineage>
</organism>
<dbReference type="RefSeq" id="WP_393992348.1">
    <property type="nucleotide sequence ID" value="NZ_JBAFVH010000005.1"/>
</dbReference>
<evidence type="ECO:0000256" key="6">
    <source>
        <dbReference type="HAMAP-Rule" id="MF_00836"/>
    </source>
</evidence>
<evidence type="ECO:0000259" key="8">
    <source>
        <dbReference type="SMART" id="SM00072"/>
    </source>
</evidence>
<dbReference type="Proteomes" id="UP001604002">
    <property type="component" value="Unassembled WGS sequence"/>
</dbReference>
<comment type="catalytic activity">
    <reaction evidence="1 6">
        <text>alpha-D-ribose 1,5-bisphosphate + ATP = 5-phospho-alpha-D-ribose 1-diphosphate + ADP</text>
        <dbReference type="Rhea" id="RHEA:20109"/>
        <dbReference type="ChEBI" id="CHEBI:30616"/>
        <dbReference type="ChEBI" id="CHEBI:58017"/>
        <dbReference type="ChEBI" id="CHEBI:68688"/>
        <dbReference type="ChEBI" id="CHEBI:456216"/>
        <dbReference type="EC" id="2.7.4.23"/>
    </reaction>
</comment>
<comment type="caution">
    <text evidence="9">The sequence shown here is derived from an EMBL/GenBank/DDBJ whole genome shotgun (WGS) entry which is preliminary data.</text>
</comment>